<name>A0ABR7LIM1_9ACTN</name>
<feature type="transmembrane region" description="Helical" evidence="2">
    <location>
        <begin position="324"/>
        <end position="342"/>
    </location>
</feature>
<feature type="transmembrane region" description="Helical" evidence="2">
    <location>
        <begin position="295"/>
        <end position="318"/>
    </location>
</feature>
<dbReference type="RefSeq" id="WP_187241674.1">
    <property type="nucleotide sequence ID" value="NZ_BAAAOK010000008.1"/>
</dbReference>
<feature type="transmembrane region" description="Helical" evidence="2">
    <location>
        <begin position="50"/>
        <end position="68"/>
    </location>
</feature>
<feature type="transmembrane region" description="Helical" evidence="2">
    <location>
        <begin position="532"/>
        <end position="552"/>
    </location>
</feature>
<feature type="transmembrane region" description="Helical" evidence="2">
    <location>
        <begin position="404"/>
        <end position="425"/>
    </location>
</feature>
<dbReference type="EMBL" id="JABVEC010000002">
    <property type="protein sequence ID" value="MBC6464672.1"/>
    <property type="molecule type" value="Genomic_DNA"/>
</dbReference>
<gene>
    <name evidence="3" type="ORF">HKK74_04060</name>
</gene>
<organism evidence="3 4">
    <name type="scientific">Actinomadura alba</name>
    <dbReference type="NCBI Taxonomy" id="406431"/>
    <lineage>
        <taxon>Bacteria</taxon>
        <taxon>Bacillati</taxon>
        <taxon>Actinomycetota</taxon>
        <taxon>Actinomycetes</taxon>
        <taxon>Streptosporangiales</taxon>
        <taxon>Thermomonosporaceae</taxon>
        <taxon>Actinomadura</taxon>
    </lineage>
</organism>
<evidence type="ECO:0000313" key="4">
    <source>
        <dbReference type="Proteomes" id="UP000805614"/>
    </source>
</evidence>
<dbReference type="Pfam" id="PF19554">
    <property type="entry name" value="DUF6077"/>
    <property type="match status" value="1"/>
</dbReference>
<keyword evidence="4" id="KW-1185">Reference proteome</keyword>
<feature type="transmembrane region" description="Helical" evidence="2">
    <location>
        <begin position="377"/>
        <end position="392"/>
    </location>
</feature>
<sequence>MKTEDSGRGRVLGVDHSPAGIGRLAGLATGRGGAGGPGRVTTLLDGATDAAVVAFAMWTVVYHAGLLIRPPTAVLVAGWLVIMTVLAAVWVRRWTGDRAASPEGAGTEATGADEVAGGRPRSYAPQAGPVLGVAAGAAAGLYASGVPWWITCVLGAAAVAVTLTALRTSRYGPGSVPVADRGSLLALLMAAGFAGASLFVINPDGDDAYFMSRSVWTAEHGRIPFSDVIFTPGSVGTVGGEPPVASVEVFNGALARLLGVSASSFTWYLFLPVVTFLAVWAMWRLIRQWAPRRAAACFATAAVYLLWTGASTGSLGSFHLIRMWQGKGVLVSLAVPLLYVYLTRWADRRNPRDLWLAAAVGAAATGLASVATFVVPLVTIAAVGPLLLRARLDTGRRRAEGLRTAVAACAAMAYPVAAGVAVALLSDTVEVGGQLSPGPVAYSTVLLTGVLGVIAGCALWTAPWISRRGVPALVTAGVAAVATVLFVPGVLELMAHVTGAAPVMWRTMWVVPAAALIGLLAAVPLPGGRRRLAPLPAVLLCATFVICGTPLWTAEAKSVVADRPSWKAAPFTLVTARKVVAATGGESGAVLMPARYMRNLPLITSRVQAVNANPHYLENLPVGESFIMDRLLLTDVVQRRTGFPPAADVRAALDRVGVVVACVHWNNAAALRVLQEAGYERRPGHIRGLRCRFRPAGPAADGGPGSARLG</sequence>
<feature type="transmembrane region" description="Helical" evidence="2">
    <location>
        <begin position="178"/>
        <end position="201"/>
    </location>
</feature>
<keyword evidence="2" id="KW-0812">Transmembrane</keyword>
<proteinExistence type="predicted"/>
<dbReference type="Proteomes" id="UP000805614">
    <property type="component" value="Unassembled WGS sequence"/>
</dbReference>
<protein>
    <submittedName>
        <fullName evidence="3">Uncharacterized protein</fullName>
    </submittedName>
</protein>
<reference evidence="3 4" key="1">
    <citation type="submission" date="2020-06" db="EMBL/GenBank/DDBJ databases">
        <title>Actinomadura xiongansis sp. nov., isolated from soil of Baiyangdian.</title>
        <authorList>
            <person name="Zhang X."/>
        </authorList>
    </citation>
    <scope>NUCLEOTIDE SEQUENCE [LARGE SCALE GENOMIC DNA]</scope>
    <source>
        <strain evidence="3 4">HBUM206468</strain>
    </source>
</reference>
<feature type="transmembrane region" description="Helical" evidence="2">
    <location>
        <begin position="472"/>
        <end position="491"/>
    </location>
</feature>
<keyword evidence="2" id="KW-0472">Membrane</keyword>
<feature type="transmembrane region" description="Helical" evidence="2">
    <location>
        <begin position="146"/>
        <end position="166"/>
    </location>
</feature>
<comment type="caution">
    <text evidence="3">The sequence shown here is derived from an EMBL/GenBank/DDBJ whole genome shotgun (WGS) entry which is preliminary data.</text>
</comment>
<feature type="transmembrane region" description="Helical" evidence="2">
    <location>
        <begin position="503"/>
        <end position="525"/>
    </location>
</feature>
<feature type="transmembrane region" description="Helical" evidence="2">
    <location>
        <begin position="440"/>
        <end position="460"/>
    </location>
</feature>
<evidence type="ECO:0000256" key="2">
    <source>
        <dbReference type="SAM" id="Phobius"/>
    </source>
</evidence>
<evidence type="ECO:0000256" key="1">
    <source>
        <dbReference type="SAM" id="MobiDB-lite"/>
    </source>
</evidence>
<accession>A0ABR7LIM1</accession>
<feature type="region of interest" description="Disordered" evidence="1">
    <location>
        <begin position="99"/>
        <end position="118"/>
    </location>
</feature>
<feature type="transmembrane region" description="Helical" evidence="2">
    <location>
        <begin position="73"/>
        <end position="91"/>
    </location>
</feature>
<keyword evidence="2" id="KW-1133">Transmembrane helix</keyword>
<evidence type="ECO:0000313" key="3">
    <source>
        <dbReference type="EMBL" id="MBC6464672.1"/>
    </source>
</evidence>
<feature type="transmembrane region" description="Helical" evidence="2">
    <location>
        <begin position="265"/>
        <end position="283"/>
    </location>
</feature>
<dbReference type="InterPro" id="IPR045723">
    <property type="entry name" value="DUF6077"/>
</dbReference>